<dbReference type="PANTHER" id="PTHR12526">
    <property type="entry name" value="GLYCOSYLTRANSFERASE"/>
    <property type="match status" value="1"/>
</dbReference>
<keyword evidence="5" id="KW-1185">Reference proteome</keyword>
<evidence type="ECO:0000259" key="3">
    <source>
        <dbReference type="Pfam" id="PF00534"/>
    </source>
</evidence>
<dbReference type="SUPFAM" id="SSF53756">
    <property type="entry name" value="UDP-Glycosyltransferase/glycogen phosphorylase"/>
    <property type="match status" value="1"/>
</dbReference>
<accession>A0A418ST53</accession>
<dbReference type="InterPro" id="IPR001296">
    <property type="entry name" value="Glyco_trans_1"/>
</dbReference>
<evidence type="ECO:0000256" key="2">
    <source>
        <dbReference type="ARBA" id="ARBA00022679"/>
    </source>
</evidence>
<dbReference type="Gene3D" id="3.40.50.2000">
    <property type="entry name" value="Glycogen Phosphorylase B"/>
    <property type="match status" value="2"/>
</dbReference>
<evidence type="ECO:0000313" key="4">
    <source>
        <dbReference type="EMBL" id="RJE84151.1"/>
    </source>
</evidence>
<organism evidence="4 5">
    <name type="scientific">Paracoccus onubensis</name>
    <dbReference type="NCBI Taxonomy" id="1675788"/>
    <lineage>
        <taxon>Bacteria</taxon>
        <taxon>Pseudomonadati</taxon>
        <taxon>Pseudomonadota</taxon>
        <taxon>Alphaproteobacteria</taxon>
        <taxon>Rhodobacterales</taxon>
        <taxon>Paracoccaceae</taxon>
        <taxon>Paracoccus</taxon>
    </lineage>
</organism>
<protein>
    <submittedName>
        <fullName evidence="4">Glycosyltransferase family 1 protein</fullName>
    </submittedName>
</protein>
<keyword evidence="2 4" id="KW-0808">Transferase</keyword>
<keyword evidence="1" id="KW-0328">Glycosyltransferase</keyword>
<proteinExistence type="predicted"/>
<dbReference type="Pfam" id="PF00534">
    <property type="entry name" value="Glycos_transf_1"/>
    <property type="match status" value="1"/>
</dbReference>
<sequence length="653" mass="71888">MLSNENINLEQLPFPKARAHWLAIKQVDERNAIDLACRLIPLHPDRPFFPSHALDLAKTTGDELRVARLVLDVAEREGSVQLQPVFTATDILLASPDATSSERAEAVNLRDSLIEASPERHFFRAQLARRERDHNTALQEASAHLELYPSHKPALVLRATAAMQTGRWGRYCNEILALASIEGNARSNEMLNLFQQFRAAQGLSSATPDDIIMQQELLETPGAVYEYAMEHAPPPDMDARQGVVLLTGSLAGGGAERIVATMLQGFRRMEPDESPQLWLFSKTDGAAGNALFYLPLTGLREDELHIIDPVQQPGEPFCWLPPFYAQRAQAIYDDLMQVRPRILYITLDEAIIAGGIAAIMAGVPEIVLHCHNMSPPNLHGHDRLSFGWDRAFRALLAKPNVQYINVAQAAVDDYLGWCKTDPADCRVTVIHNGVDFSTIDDATDDDLPRSIRRELGIPLRSPVVGAALRFTEVKQPLVWLDAARQIREAVPKTHFILYGDGTLLEASRAYAEELGLGDCVHFPGRVADLAHRLPVFDILMLSSRSEGFPNVLIEAQAAGVVPVAFGVGGCSETMMPGRTGLIVSDKTADALAAEVTGLLTNRRRLLKMKRAGMGFVREIFSLDRMVTALHQLVYGGQPARTAGGMTKKDCNDT</sequence>
<gene>
    <name evidence="4" type="ORF">D3P04_14185</name>
</gene>
<dbReference type="GO" id="GO:0016757">
    <property type="term" value="F:glycosyltransferase activity"/>
    <property type="evidence" value="ECO:0007669"/>
    <property type="project" value="UniProtKB-KW"/>
</dbReference>
<comment type="caution">
    <text evidence="4">The sequence shown here is derived from an EMBL/GenBank/DDBJ whole genome shotgun (WGS) entry which is preliminary data.</text>
</comment>
<name>A0A418ST53_9RHOB</name>
<feature type="domain" description="Glycosyl transferase family 1" evidence="3">
    <location>
        <begin position="451"/>
        <end position="612"/>
    </location>
</feature>
<dbReference type="PANTHER" id="PTHR12526:SF510">
    <property type="entry name" value="D-INOSITOL 3-PHOSPHATE GLYCOSYLTRANSFERASE"/>
    <property type="match status" value="1"/>
</dbReference>
<reference evidence="5" key="1">
    <citation type="submission" date="2018-09" db="EMBL/GenBank/DDBJ databases">
        <title>Acidovorax cavernicola nov. sp. isolated from Gruta de las Maravillas (Aracena, Spain).</title>
        <authorList>
            <person name="Jurado V."/>
            <person name="Gutierrez-Patricio S."/>
            <person name="Gonzalez-Pimentel J.L."/>
            <person name="Miller A.Z."/>
            <person name="Laiz L."/>
            <person name="Saiz-Jimenez C."/>
        </authorList>
    </citation>
    <scope>NUCLEOTIDE SEQUENCE [LARGE SCALE GENOMIC DNA]</scope>
    <source>
        <strain evidence="5">1011MAR3C25</strain>
    </source>
</reference>
<dbReference type="Proteomes" id="UP000284202">
    <property type="component" value="Unassembled WGS sequence"/>
</dbReference>
<dbReference type="OrthoDB" id="9807414at2"/>
<dbReference type="EMBL" id="QZCG01000009">
    <property type="protein sequence ID" value="RJE84151.1"/>
    <property type="molecule type" value="Genomic_DNA"/>
</dbReference>
<evidence type="ECO:0000313" key="5">
    <source>
        <dbReference type="Proteomes" id="UP000284202"/>
    </source>
</evidence>
<evidence type="ECO:0000256" key="1">
    <source>
        <dbReference type="ARBA" id="ARBA00022676"/>
    </source>
</evidence>
<dbReference type="AlphaFoldDB" id="A0A418ST53"/>
<dbReference type="CDD" id="cd03811">
    <property type="entry name" value="GT4_GT28_WabH-like"/>
    <property type="match status" value="1"/>
</dbReference>